<name>A0A0E0PI66_ORYRU</name>
<evidence type="ECO:0000313" key="2">
    <source>
        <dbReference type="EnsemblPlants" id="ORUFI05G05270.2"/>
    </source>
</evidence>
<feature type="region of interest" description="Disordered" evidence="1">
    <location>
        <begin position="1"/>
        <end position="44"/>
    </location>
</feature>
<accession>A0A0E0PI66</accession>
<dbReference type="AlphaFoldDB" id="A0A0E0PI66"/>
<dbReference type="Proteomes" id="UP000008022">
    <property type="component" value="Unassembled WGS sequence"/>
</dbReference>
<dbReference type="EnsemblPlants" id="ORUFI05G05270.2">
    <property type="protein sequence ID" value="ORUFI05G05270.2"/>
    <property type="gene ID" value="ORUFI05G05270"/>
</dbReference>
<reference evidence="2" key="2">
    <citation type="submission" date="2015-06" db="UniProtKB">
        <authorList>
            <consortium name="EnsemblPlants"/>
        </authorList>
    </citation>
    <scope>IDENTIFICATION</scope>
</reference>
<evidence type="ECO:0000313" key="3">
    <source>
        <dbReference type="Proteomes" id="UP000008022"/>
    </source>
</evidence>
<feature type="compositionally biased region" description="Low complexity" evidence="1">
    <location>
        <begin position="12"/>
        <end position="24"/>
    </location>
</feature>
<evidence type="ECO:0000256" key="1">
    <source>
        <dbReference type="SAM" id="MobiDB-lite"/>
    </source>
</evidence>
<sequence length="136" mass="14097">MVMVAGLPVRMGPRGSTRRGTSPTTRRRWADLGGGPPRGGVKEVSGAEELSALESARGRCRLCWRRWRRARSAELSPCGRHSVAPGGAGVVDVLVAGPYVGLAVPGLPIPTASWAARGGGLVQSRGDVGSEGSRSQ</sequence>
<dbReference type="Gramene" id="ORUFI05G05270.2">
    <property type="protein sequence ID" value="ORUFI05G05270.2"/>
    <property type="gene ID" value="ORUFI05G05270"/>
</dbReference>
<organism evidence="2 3">
    <name type="scientific">Oryza rufipogon</name>
    <name type="common">Brownbeard rice</name>
    <name type="synonym">Asian wild rice</name>
    <dbReference type="NCBI Taxonomy" id="4529"/>
    <lineage>
        <taxon>Eukaryota</taxon>
        <taxon>Viridiplantae</taxon>
        <taxon>Streptophyta</taxon>
        <taxon>Embryophyta</taxon>
        <taxon>Tracheophyta</taxon>
        <taxon>Spermatophyta</taxon>
        <taxon>Magnoliopsida</taxon>
        <taxon>Liliopsida</taxon>
        <taxon>Poales</taxon>
        <taxon>Poaceae</taxon>
        <taxon>BOP clade</taxon>
        <taxon>Oryzoideae</taxon>
        <taxon>Oryzeae</taxon>
        <taxon>Oryzinae</taxon>
        <taxon>Oryza</taxon>
    </lineage>
</organism>
<keyword evidence="3" id="KW-1185">Reference proteome</keyword>
<reference evidence="3" key="1">
    <citation type="submission" date="2013-06" db="EMBL/GenBank/DDBJ databases">
        <authorList>
            <person name="Zhao Q."/>
        </authorList>
    </citation>
    <scope>NUCLEOTIDE SEQUENCE</scope>
    <source>
        <strain evidence="3">cv. W1943</strain>
    </source>
</reference>
<protein>
    <submittedName>
        <fullName evidence="2">Uncharacterized protein</fullName>
    </submittedName>
</protein>
<proteinExistence type="predicted"/>
<dbReference type="HOGENOM" id="CLU_1878825_0_0_1"/>